<dbReference type="AlphaFoldDB" id="A0AAV5PCG9"/>
<dbReference type="InterPro" id="IPR029062">
    <property type="entry name" value="Class_I_gatase-like"/>
</dbReference>
<sequence length="82" mass="9666">MDSQRARIQNIRSLKILVVNLMPKKANTEVQLLRHLANTPLQLEVEFLYMASHKSKNTSNEYLENYYRTFADIKDKCYDIMG</sequence>
<organism evidence="4 5">
    <name type="scientific">Lactobacillus delbrueckii subsp. bulgaricus</name>
    <dbReference type="NCBI Taxonomy" id="1585"/>
    <lineage>
        <taxon>Bacteria</taxon>
        <taxon>Bacillati</taxon>
        <taxon>Bacillota</taxon>
        <taxon>Bacilli</taxon>
        <taxon>Lactobacillales</taxon>
        <taxon>Lactobacillaceae</taxon>
        <taxon>Lactobacillus</taxon>
    </lineage>
</organism>
<dbReference type="Gene3D" id="3.40.50.880">
    <property type="match status" value="1"/>
</dbReference>
<accession>A0AAV5PCG9</accession>
<dbReference type="GO" id="GO:0008652">
    <property type="term" value="P:amino acid biosynthetic process"/>
    <property type="evidence" value="ECO:0007669"/>
    <property type="project" value="UniProtKB-KW"/>
</dbReference>
<dbReference type="Pfam" id="PF04204">
    <property type="entry name" value="HTS"/>
    <property type="match status" value="1"/>
</dbReference>
<proteinExistence type="predicted"/>
<keyword evidence="1" id="KW-0028">Amino-acid biosynthesis</keyword>
<keyword evidence="3" id="KW-0012">Acyltransferase</keyword>
<dbReference type="SUPFAM" id="SSF52317">
    <property type="entry name" value="Class I glutamine amidotransferase-like"/>
    <property type="match status" value="1"/>
</dbReference>
<evidence type="ECO:0000256" key="2">
    <source>
        <dbReference type="ARBA" id="ARBA00022679"/>
    </source>
</evidence>
<dbReference type="EMBL" id="BSWK01000015">
    <property type="protein sequence ID" value="GMB86834.1"/>
    <property type="molecule type" value="Genomic_DNA"/>
</dbReference>
<name>A0AAV5PCG9_LACDE</name>
<dbReference type="GO" id="GO:0008899">
    <property type="term" value="F:homoserine O-succinyltransferase activity"/>
    <property type="evidence" value="ECO:0007669"/>
    <property type="project" value="TreeGrafter"/>
</dbReference>
<evidence type="ECO:0000256" key="1">
    <source>
        <dbReference type="ARBA" id="ARBA00022605"/>
    </source>
</evidence>
<dbReference type="Proteomes" id="UP001165243">
    <property type="component" value="Unassembled WGS sequence"/>
</dbReference>
<evidence type="ECO:0000313" key="4">
    <source>
        <dbReference type="EMBL" id="GMB86834.1"/>
    </source>
</evidence>
<dbReference type="PANTHER" id="PTHR20919">
    <property type="entry name" value="HOMOSERINE O-SUCCINYLTRANSFERASE"/>
    <property type="match status" value="1"/>
</dbReference>
<dbReference type="PANTHER" id="PTHR20919:SF0">
    <property type="entry name" value="HOMOSERINE O-SUCCINYLTRANSFERASE"/>
    <property type="match status" value="1"/>
</dbReference>
<evidence type="ECO:0000256" key="3">
    <source>
        <dbReference type="ARBA" id="ARBA00023315"/>
    </source>
</evidence>
<gene>
    <name evidence="4" type="ORF">ME0900_12070</name>
</gene>
<dbReference type="InterPro" id="IPR033752">
    <property type="entry name" value="MetA_family"/>
</dbReference>
<protein>
    <recommendedName>
        <fullName evidence="6">Homoserine O-succinyltransferase</fullName>
    </recommendedName>
</protein>
<reference evidence="4" key="1">
    <citation type="submission" date="2023-04" db="EMBL/GenBank/DDBJ databases">
        <title>Draft genome sequences of Lactobacillus delbrueckii subsp. bulgaricus ME-900 and ME-901 with improved acid tolerance.</title>
        <authorList>
            <person name="Ishida T."/>
            <person name="Yamamoto E."/>
            <person name="Koizumi A."/>
            <person name="Fujiwara S."/>
            <person name="Makino S."/>
            <person name="Kano H."/>
            <person name="Kimura K."/>
        </authorList>
    </citation>
    <scope>NUCLEOTIDE SEQUENCE</scope>
    <source>
        <strain evidence="4">ME-900</strain>
    </source>
</reference>
<evidence type="ECO:0008006" key="6">
    <source>
        <dbReference type="Google" id="ProtNLM"/>
    </source>
</evidence>
<keyword evidence="2" id="KW-0808">Transferase</keyword>
<evidence type="ECO:0000313" key="5">
    <source>
        <dbReference type="Proteomes" id="UP001165243"/>
    </source>
</evidence>
<comment type="caution">
    <text evidence="4">The sequence shown here is derived from an EMBL/GenBank/DDBJ whole genome shotgun (WGS) entry which is preliminary data.</text>
</comment>